<comment type="caution">
    <text evidence="6">The sequence shown here is derived from an EMBL/GenBank/DDBJ whole genome shotgun (WGS) entry which is preliminary data.</text>
</comment>
<evidence type="ECO:0000256" key="3">
    <source>
        <dbReference type="ARBA" id="ARBA00022960"/>
    </source>
</evidence>
<evidence type="ECO:0000256" key="1">
    <source>
        <dbReference type="ARBA" id="ARBA00004141"/>
    </source>
</evidence>
<keyword evidence="3" id="KW-0133">Cell shape</keyword>
<keyword evidence="7" id="KW-1185">Reference proteome</keyword>
<dbReference type="GO" id="GO:0015648">
    <property type="term" value="F:lipid-linked peptidoglycan transporter activity"/>
    <property type="evidence" value="ECO:0007669"/>
    <property type="project" value="TreeGrafter"/>
</dbReference>
<comment type="subcellular location">
    <subcellularLocation>
        <location evidence="1">Membrane</location>
        <topology evidence="1">Multi-pass membrane protein</topology>
    </subcellularLocation>
</comment>
<evidence type="ECO:0000313" key="7">
    <source>
        <dbReference type="Proteomes" id="UP000053681"/>
    </source>
</evidence>
<keyword evidence="4" id="KW-1133">Transmembrane helix</keyword>
<evidence type="ECO:0000256" key="4">
    <source>
        <dbReference type="ARBA" id="ARBA00022989"/>
    </source>
</evidence>
<evidence type="ECO:0000256" key="2">
    <source>
        <dbReference type="ARBA" id="ARBA00022692"/>
    </source>
</evidence>
<dbReference type="Proteomes" id="UP000053681">
    <property type="component" value="Unassembled WGS sequence"/>
</dbReference>
<gene>
    <name evidence="6" type="ORF">AS180_17800</name>
</gene>
<reference evidence="6 7" key="1">
    <citation type="submission" date="2015-11" db="EMBL/GenBank/DDBJ databases">
        <title>Bacillus caseinolyticus sp nov.</title>
        <authorList>
            <person name="Dastager S.G."/>
            <person name="Mawlankar R."/>
        </authorList>
    </citation>
    <scope>NUCLEOTIDE SEQUENCE [LARGE SCALE GENOMIC DNA]</scope>
    <source>
        <strain evidence="6 7">SGD-V-76</strain>
    </source>
</reference>
<organism evidence="6 7">
    <name type="scientific">Priestia veravalensis</name>
    <dbReference type="NCBI Taxonomy" id="1414648"/>
    <lineage>
        <taxon>Bacteria</taxon>
        <taxon>Bacillati</taxon>
        <taxon>Bacillota</taxon>
        <taxon>Bacilli</taxon>
        <taxon>Bacillales</taxon>
        <taxon>Bacillaceae</taxon>
        <taxon>Priestia</taxon>
    </lineage>
</organism>
<protein>
    <submittedName>
        <fullName evidence="6">Rod shape-determining protein RodA</fullName>
    </submittedName>
</protein>
<dbReference type="Pfam" id="PF01098">
    <property type="entry name" value="FTSW_RODA_SPOVE"/>
    <property type="match status" value="1"/>
</dbReference>
<keyword evidence="5" id="KW-0472">Membrane</keyword>
<evidence type="ECO:0000256" key="5">
    <source>
        <dbReference type="ARBA" id="ARBA00023136"/>
    </source>
</evidence>
<dbReference type="GO" id="GO:0051301">
    <property type="term" value="P:cell division"/>
    <property type="evidence" value="ECO:0007669"/>
    <property type="project" value="InterPro"/>
</dbReference>
<proteinExistence type="predicted"/>
<dbReference type="AlphaFoldDB" id="A0A0V8JHZ7"/>
<accession>A0A0V8JHZ7</accession>
<dbReference type="GO" id="GO:0005886">
    <property type="term" value="C:plasma membrane"/>
    <property type="evidence" value="ECO:0007669"/>
    <property type="project" value="TreeGrafter"/>
</dbReference>
<name>A0A0V8JHZ7_9BACI</name>
<keyword evidence="2" id="KW-0812">Transmembrane</keyword>
<dbReference type="InterPro" id="IPR001182">
    <property type="entry name" value="FtsW/RodA"/>
</dbReference>
<evidence type="ECO:0000313" key="6">
    <source>
        <dbReference type="EMBL" id="KSU86588.1"/>
    </source>
</evidence>
<sequence length="388" mass="43063">MGENQRNVSRFDWNLAFLLFLFFCVSITAINSAQTIGQYDSNFVIKQVAFYVIGAVIIAFVMRLDSDQLQKLSWVFYGFGNFLLIFLIIAPSSIAREINGAKSWFTLPGFSLQPSEFVKVFLIIVLSNIIVKHNEKYRIRTIREDLLLLAKMGATLGFPLLLVMQQPDLGTALVLLAIFVGLVFVSGVTWKLIVPAFLGLGSIGAGILALVIYAPDFLEKYLGVKQYQFGRIYAWLDPTTYSTGEAYHLVKSLNAIGSGMVNGKGPGNGVVYIPESQTDFIFAVIGEEFGFIGGSIVISLFFLLIYYLIKLGLETKNEFNSYLCVGVITMITFHVFQNIGMTIQVLPITGIPLPFISYGGSSLMGSMFAIGLMFGISWHQKRYMFGTE</sequence>
<dbReference type="EMBL" id="LNQP01000076">
    <property type="protein sequence ID" value="KSU86588.1"/>
    <property type="molecule type" value="Genomic_DNA"/>
</dbReference>
<dbReference type="GeneID" id="93683175"/>
<dbReference type="GO" id="GO:0008360">
    <property type="term" value="P:regulation of cell shape"/>
    <property type="evidence" value="ECO:0007669"/>
    <property type="project" value="UniProtKB-KW"/>
</dbReference>
<dbReference type="PANTHER" id="PTHR30474:SF1">
    <property type="entry name" value="PEPTIDOGLYCAN GLYCOSYLTRANSFERASE MRDB"/>
    <property type="match status" value="1"/>
</dbReference>
<dbReference type="PANTHER" id="PTHR30474">
    <property type="entry name" value="CELL CYCLE PROTEIN"/>
    <property type="match status" value="1"/>
</dbReference>
<dbReference type="GO" id="GO:0032153">
    <property type="term" value="C:cell division site"/>
    <property type="evidence" value="ECO:0007669"/>
    <property type="project" value="TreeGrafter"/>
</dbReference>
<dbReference type="RefSeq" id="WP_025911454.1">
    <property type="nucleotide sequence ID" value="NZ_KQ758691.1"/>
</dbReference>